<sequence length="385" mass="42532">MYVRKAVAKKNEDTQTEILKQDAGVQFLGCSECQSLVLQALAALGEGGSNCVRCDQVNYLLRLVVDLKDEVERLRSIKECERETDCWYQTLSAPRSRQPDVALHGVSHPLPPCNQVTEGNQHADSVPAAVNPLSSPPPRNNNEELGDVGQWHKAPARRCRHALPVSPQPPQLPLQNRYSALQGQLDDGGDDVSPQLVLLPKSDQSLTSIKTSSTRKKQRVIVVGDSLLKGAEGPICRPDPLHREVCCLPGARVKDVRKKLPSLVRPTDYYLLLFQVGSDDLGRTSLRTLKKDFRALGRQLKGSGAQVVFSSIPPAIGNNEGLDIMGQQINTWLRAWCARQGFGFFDLGSVCNSQGWPAADRSGFSHWLRGILRRELGRFIHRAVN</sequence>
<dbReference type="SUPFAM" id="SSF52266">
    <property type="entry name" value="SGNH hydrolase"/>
    <property type="match status" value="1"/>
</dbReference>
<dbReference type="Proteomes" id="UP000000539">
    <property type="component" value="Chromosome W"/>
</dbReference>
<evidence type="ECO:0000313" key="2">
    <source>
        <dbReference type="Ensembl" id="ENSGALP00010015877.1"/>
    </source>
</evidence>
<dbReference type="Gene3D" id="3.40.50.12700">
    <property type="match status" value="1"/>
</dbReference>
<dbReference type="Gene3D" id="3.40.50.12690">
    <property type="match status" value="1"/>
</dbReference>
<dbReference type="Ensembl" id="ENSGALT00010027701.1">
    <property type="protein sequence ID" value="ENSGALP00010015879.1"/>
    <property type="gene ID" value="ENSGALG00010011577.1"/>
</dbReference>
<accession>A0A8V0YIK6</accession>
<dbReference type="Ensembl" id="ENSGALT00010027698.1">
    <property type="protein sequence ID" value="ENSGALP00010015877.1"/>
    <property type="gene ID" value="ENSGALG00010011577.1"/>
</dbReference>
<name>A0A8V0YIK6_CHICK</name>
<reference evidence="2" key="2">
    <citation type="submission" date="2025-05" db="UniProtKB">
        <authorList>
            <consortium name="Ensembl"/>
        </authorList>
    </citation>
    <scope>IDENTIFICATION</scope>
    <source>
        <strain evidence="2">broiler</strain>
    </source>
</reference>
<organism evidence="2 3">
    <name type="scientific">Gallus gallus</name>
    <name type="common">Chicken</name>
    <dbReference type="NCBI Taxonomy" id="9031"/>
    <lineage>
        <taxon>Eukaryota</taxon>
        <taxon>Metazoa</taxon>
        <taxon>Chordata</taxon>
        <taxon>Craniata</taxon>
        <taxon>Vertebrata</taxon>
        <taxon>Euteleostomi</taxon>
        <taxon>Archelosauria</taxon>
        <taxon>Archosauria</taxon>
        <taxon>Dinosauria</taxon>
        <taxon>Saurischia</taxon>
        <taxon>Theropoda</taxon>
        <taxon>Coelurosauria</taxon>
        <taxon>Aves</taxon>
        <taxon>Neognathae</taxon>
        <taxon>Galloanserae</taxon>
        <taxon>Galliformes</taxon>
        <taxon>Phasianidae</taxon>
        <taxon>Phasianinae</taxon>
        <taxon>Gallus</taxon>
    </lineage>
</organism>
<dbReference type="AlphaFoldDB" id="A0A8V0YIK6"/>
<proteinExistence type="predicted"/>
<evidence type="ECO:0000256" key="1">
    <source>
        <dbReference type="SAM" id="MobiDB-lite"/>
    </source>
</evidence>
<evidence type="ECO:0000313" key="3">
    <source>
        <dbReference type="Proteomes" id="UP000000539"/>
    </source>
</evidence>
<evidence type="ECO:0008006" key="4">
    <source>
        <dbReference type="Google" id="ProtNLM"/>
    </source>
</evidence>
<dbReference type="GeneTree" id="ENSGT01140000282870"/>
<protein>
    <recommendedName>
        <fullName evidence="4">SGNH hydrolase-type esterase domain-containing protein</fullName>
    </recommendedName>
</protein>
<reference evidence="2" key="1">
    <citation type="submission" date="2020-11" db="EMBL/GenBank/DDBJ databases">
        <title>Gallus gallus (Chicken) genome, bGalGal1, GRCg7b, maternal haplotype autosomes + Z &amp; W.</title>
        <authorList>
            <person name="Warren W."/>
            <person name="Formenti G."/>
            <person name="Fedrigo O."/>
            <person name="Haase B."/>
            <person name="Mountcastle J."/>
            <person name="Balacco J."/>
            <person name="Tracey A."/>
            <person name="Schneider V."/>
            <person name="Okimoto R."/>
            <person name="Cheng H."/>
            <person name="Hawken R."/>
            <person name="Howe K."/>
            <person name="Jarvis E.D."/>
        </authorList>
    </citation>
    <scope>NUCLEOTIDE SEQUENCE [LARGE SCALE GENOMIC DNA]</scope>
    <source>
        <strain evidence="2">Broiler</strain>
    </source>
</reference>
<keyword evidence="3" id="KW-1185">Reference proteome</keyword>
<feature type="region of interest" description="Disordered" evidence="1">
    <location>
        <begin position="119"/>
        <end position="144"/>
    </location>
</feature>
<dbReference type="Ensembl" id="ENSGALT00010027704.1">
    <property type="protein sequence ID" value="ENSGALP00010015880.1"/>
    <property type="gene ID" value="ENSGALG00010011577.1"/>
</dbReference>